<organism evidence="1 2">
    <name type="scientific">Hyaloscypha bicolor E</name>
    <dbReference type="NCBI Taxonomy" id="1095630"/>
    <lineage>
        <taxon>Eukaryota</taxon>
        <taxon>Fungi</taxon>
        <taxon>Dikarya</taxon>
        <taxon>Ascomycota</taxon>
        <taxon>Pezizomycotina</taxon>
        <taxon>Leotiomycetes</taxon>
        <taxon>Helotiales</taxon>
        <taxon>Hyaloscyphaceae</taxon>
        <taxon>Hyaloscypha</taxon>
        <taxon>Hyaloscypha bicolor</taxon>
    </lineage>
</organism>
<dbReference type="GeneID" id="36595855"/>
<dbReference type="Proteomes" id="UP000235371">
    <property type="component" value="Unassembled WGS sequence"/>
</dbReference>
<proteinExistence type="predicted"/>
<reference evidence="1 2" key="1">
    <citation type="submission" date="2016-04" db="EMBL/GenBank/DDBJ databases">
        <title>A degradative enzymes factory behind the ericoid mycorrhizal symbiosis.</title>
        <authorList>
            <consortium name="DOE Joint Genome Institute"/>
            <person name="Martino E."/>
            <person name="Morin E."/>
            <person name="Grelet G."/>
            <person name="Kuo A."/>
            <person name="Kohler A."/>
            <person name="Daghino S."/>
            <person name="Barry K."/>
            <person name="Choi C."/>
            <person name="Cichocki N."/>
            <person name="Clum A."/>
            <person name="Copeland A."/>
            <person name="Hainaut M."/>
            <person name="Haridas S."/>
            <person name="Labutti K."/>
            <person name="Lindquist E."/>
            <person name="Lipzen A."/>
            <person name="Khouja H.-R."/>
            <person name="Murat C."/>
            <person name="Ohm R."/>
            <person name="Olson A."/>
            <person name="Spatafora J."/>
            <person name="Veneault-Fourrey C."/>
            <person name="Henrissat B."/>
            <person name="Grigoriev I."/>
            <person name="Martin F."/>
            <person name="Perotto S."/>
        </authorList>
    </citation>
    <scope>NUCLEOTIDE SEQUENCE [LARGE SCALE GENOMIC DNA]</scope>
    <source>
        <strain evidence="1 2">E</strain>
    </source>
</reference>
<dbReference type="InParanoid" id="A0A2J6T4K0"/>
<keyword evidence="2" id="KW-1185">Reference proteome</keyword>
<dbReference type="AlphaFoldDB" id="A0A2J6T4K0"/>
<evidence type="ECO:0000313" key="2">
    <source>
        <dbReference type="Proteomes" id="UP000235371"/>
    </source>
</evidence>
<gene>
    <name evidence="1" type="ORF">K444DRAFT_690838</name>
</gene>
<protein>
    <submittedName>
        <fullName evidence="1">Uncharacterized protein</fullName>
    </submittedName>
</protein>
<accession>A0A2J6T4K0</accession>
<evidence type="ECO:0000313" key="1">
    <source>
        <dbReference type="EMBL" id="PMD57944.1"/>
    </source>
</evidence>
<dbReference type="RefSeq" id="XP_024734848.1">
    <property type="nucleotide sequence ID" value="XM_024887779.1"/>
</dbReference>
<dbReference type="EMBL" id="KZ613838">
    <property type="protein sequence ID" value="PMD57944.1"/>
    <property type="molecule type" value="Genomic_DNA"/>
</dbReference>
<name>A0A2J6T4K0_9HELO</name>
<sequence length="232" mass="25454">MIPTSPTRIPPVAEDPMIQFQPLVVETPDFPSQLMIDTHLPVLCSGGFPPSGAFEKFENTACRQARRWLAATPVSIVGFSQRPALTVMPAATVSSIPQSSAHQLLSSVFMTACNIRPDGSHIHGARPFFDRGRAMGYYSTRVRGRGKRPHKPSSLWRDRPFLHSFSLAQSSRMDFRVASVPSPQLRANEVWWQPPDLRVVPLPLPTANANANATATRTLPQTASSMSTSNPV</sequence>